<name>X1EFB0_9ZZZZ</name>
<evidence type="ECO:0000313" key="1">
    <source>
        <dbReference type="EMBL" id="GAH31951.1"/>
    </source>
</evidence>
<dbReference type="InterPro" id="IPR013785">
    <property type="entry name" value="Aldolase_TIM"/>
</dbReference>
<feature type="non-terminal residue" evidence="1">
    <location>
        <position position="222"/>
    </location>
</feature>
<feature type="non-terminal residue" evidence="1">
    <location>
        <position position="1"/>
    </location>
</feature>
<dbReference type="EMBL" id="BARU01012941">
    <property type="protein sequence ID" value="GAH31951.1"/>
    <property type="molecule type" value="Genomic_DNA"/>
</dbReference>
<dbReference type="Gene3D" id="3.20.20.70">
    <property type="entry name" value="Aldolase class I"/>
    <property type="match status" value="1"/>
</dbReference>
<organism evidence="1">
    <name type="scientific">marine sediment metagenome</name>
    <dbReference type="NCBI Taxonomy" id="412755"/>
    <lineage>
        <taxon>unclassified sequences</taxon>
        <taxon>metagenomes</taxon>
        <taxon>ecological metagenomes</taxon>
    </lineage>
</organism>
<sequence length="222" mass="24882">PAKIRFTFSFILWESILEYLYMNKKEIKEKVNLIFAGGIINEISTAMLAGMIGEHLDLINPGIQMGTAYLLSEEIVNTRALSPVYQELLLNNSCTTVIGTSVNTRARVIPSEFAFITVKDEFLRKAQGISISERKEMFEKDNLGSLRIASRAEIWNDSHIEGSATTQFIPTNSKTQLVDGAFMTGESISLQKSLRNIPQIHYDIIEGSKKSFSMKSSQIFSD</sequence>
<gene>
    <name evidence="1" type="ORF">S03H2_23620</name>
</gene>
<accession>X1EFB0</accession>
<comment type="caution">
    <text evidence="1">The sequence shown here is derived from an EMBL/GenBank/DDBJ whole genome shotgun (WGS) entry which is preliminary data.</text>
</comment>
<protein>
    <submittedName>
        <fullName evidence="1">Uncharacterized protein</fullName>
    </submittedName>
</protein>
<proteinExistence type="predicted"/>
<dbReference type="AlphaFoldDB" id="X1EFB0"/>
<reference evidence="1" key="1">
    <citation type="journal article" date="2014" name="Front. Microbiol.">
        <title>High frequency of phylogenetically diverse reductive dehalogenase-homologous genes in deep subseafloor sedimentary metagenomes.</title>
        <authorList>
            <person name="Kawai M."/>
            <person name="Futagami T."/>
            <person name="Toyoda A."/>
            <person name="Takaki Y."/>
            <person name="Nishi S."/>
            <person name="Hori S."/>
            <person name="Arai W."/>
            <person name="Tsubouchi T."/>
            <person name="Morono Y."/>
            <person name="Uchiyama I."/>
            <person name="Ito T."/>
            <person name="Fujiyama A."/>
            <person name="Inagaki F."/>
            <person name="Takami H."/>
        </authorList>
    </citation>
    <scope>NUCLEOTIDE SEQUENCE</scope>
    <source>
        <strain evidence="1">Expedition CK06-06</strain>
    </source>
</reference>